<reference evidence="1 2" key="1">
    <citation type="journal article" date="2015" name="BMC Genomics">
        <title>Genome mining reveals unlocked bioactive potential of marine Gram-negative bacteria.</title>
        <authorList>
            <person name="Machado H."/>
            <person name="Sonnenschein E.C."/>
            <person name="Melchiorsen J."/>
            <person name="Gram L."/>
        </authorList>
    </citation>
    <scope>NUCLEOTIDE SEQUENCE [LARGE SCALE GENOMIC DNA]</scope>
    <source>
        <strain evidence="1 2">S4054</strain>
    </source>
</reference>
<dbReference type="PATRIC" id="fig|1129367.4.peg.3292"/>
<name>A0A0F6ABX7_9GAMM</name>
<organism evidence="1 2">
    <name type="scientific">Pseudoalteromonas luteoviolacea S4054</name>
    <dbReference type="NCBI Taxonomy" id="1129367"/>
    <lineage>
        <taxon>Bacteria</taxon>
        <taxon>Pseudomonadati</taxon>
        <taxon>Pseudomonadota</taxon>
        <taxon>Gammaproteobacteria</taxon>
        <taxon>Alteromonadales</taxon>
        <taxon>Pseudoalteromonadaceae</taxon>
        <taxon>Pseudoalteromonas</taxon>
    </lineage>
</organism>
<dbReference type="InterPro" id="IPR011990">
    <property type="entry name" value="TPR-like_helical_dom_sf"/>
</dbReference>
<accession>A0A0F6ABX7</accession>
<proteinExistence type="predicted"/>
<evidence type="ECO:0000313" key="1">
    <source>
        <dbReference type="EMBL" id="KKE82889.1"/>
    </source>
</evidence>
<dbReference type="AlphaFoldDB" id="A0A0F6ABX7"/>
<dbReference type="EMBL" id="AUXW01000156">
    <property type="protein sequence ID" value="KKE82889.1"/>
    <property type="molecule type" value="Genomic_DNA"/>
</dbReference>
<gene>
    <name evidence="1" type="ORF">N479_16585</name>
</gene>
<protein>
    <submittedName>
        <fullName evidence="1">Uncharacterized protein</fullName>
    </submittedName>
</protein>
<dbReference type="Proteomes" id="UP000033434">
    <property type="component" value="Unassembled WGS sequence"/>
</dbReference>
<dbReference type="SUPFAM" id="SSF48452">
    <property type="entry name" value="TPR-like"/>
    <property type="match status" value="1"/>
</dbReference>
<dbReference type="Pfam" id="PF13424">
    <property type="entry name" value="TPR_12"/>
    <property type="match status" value="1"/>
</dbReference>
<dbReference type="Gene3D" id="1.25.40.10">
    <property type="entry name" value="Tetratricopeptide repeat domain"/>
    <property type="match status" value="1"/>
</dbReference>
<sequence length="338" mass="38325">MICKSVLFTIGLLLAFMPEAKPSVEQQMERLQEAQDYLTVKPSHSLYLLETTPGIDTLPVGLKIRWHVLRVRASVPTNQLQLLEQSLEVLFTYNTHPYFINKLTSILSALGIWLRREGYLSEADISLQCALKYAENESQRLTLTNSRALVARHMGAHHSAIALYQQAALLAQKQGNTSMAATINNNLGAIALDLANYDEADRYFRAALQGYQSVDKRSGHITAGTNLLFLFVLKGESINYARLYSPIKALTDSFPNQAKKAFLHWIHQTYLTQQGYDLSADERNVLQVQFKQLESEQVRTLVATHLAPQVKVTVPAVREKQSQPFQMTWFEKVRLCDW</sequence>
<evidence type="ECO:0000313" key="2">
    <source>
        <dbReference type="Proteomes" id="UP000033434"/>
    </source>
</evidence>
<comment type="caution">
    <text evidence="1">The sequence shown here is derived from an EMBL/GenBank/DDBJ whole genome shotgun (WGS) entry which is preliminary data.</text>
</comment>
<dbReference type="RefSeq" id="WP_052961012.1">
    <property type="nucleotide sequence ID" value="NZ_AUXW01000156.1"/>
</dbReference>